<evidence type="ECO:0000256" key="6">
    <source>
        <dbReference type="ARBA" id="ARBA00023152"/>
    </source>
</evidence>
<dbReference type="GO" id="GO:0004634">
    <property type="term" value="F:phosphopyruvate hydratase activity"/>
    <property type="evidence" value="ECO:0007669"/>
    <property type="project" value="UniProtKB-EC"/>
</dbReference>
<dbReference type="OrthoDB" id="1739814at2759"/>
<dbReference type="UniPathway" id="UPA00109">
    <property type="reaction ID" value="UER00187"/>
</dbReference>
<dbReference type="InterPro" id="IPR020809">
    <property type="entry name" value="Enolase_CS"/>
</dbReference>
<dbReference type="SMART" id="SM01192">
    <property type="entry name" value="Enolase_C"/>
    <property type="match status" value="1"/>
</dbReference>
<keyword evidence="6" id="KW-0324">Glycolysis</keyword>
<dbReference type="InterPro" id="IPR020810">
    <property type="entry name" value="Enolase_C"/>
</dbReference>
<evidence type="ECO:0000259" key="13">
    <source>
        <dbReference type="SMART" id="SM01192"/>
    </source>
</evidence>
<dbReference type="NCBIfam" id="TIGR01060">
    <property type="entry name" value="eno"/>
    <property type="match status" value="1"/>
</dbReference>
<feature type="domain" description="Enolase C-terminal TIM barrel" evidence="13">
    <location>
        <begin position="172"/>
        <end position="465"/>
    </location>
</feature>
<feature type="active site" description="Proton donor" evidence="10">
    <location>
        <position position="240"/>
    </location>
</feature>
<dbReference type="Gene3D" id="3.20.20.120">
    <property type="entry name" value="Enolase-like C-terminal domain"/>
    <property type="match status" value="1"/>
</dbReference>
<evidence type="ECO:0000256" key="4">
    <source>
        <dbReference type="ARBA" id="ARBA00017068"/>
    </source>
</evidence>
<gene>
    <name evidence="15" type="ORF">AAP_01083</name>
</gene>
<dbReference type="PANTHER" id="PTHR11902:SF6">
    <property type="entry name" value="ENOLASE"/>
    <property type="match status" value="1"/>
</dbReference>
<dbReference type="PIRSF" id="PIRSF001400">
    <property type="entry name" value="Enolase"/>
    <property type="match status" value="1"/>
</dbReference>
<evidence type="ECO:0000313" key="15">
    <source>
        <dbReference type="EMBL" id="KZZ96310.1"/>
    </source>
</evidence>
<dbReference type="HAMAP" id="MF_00318">
    <property type="entry name" value="Enolase"/>
    <property type="match status" value="1"/>
</dbReference>
<evidence type="ECO:0000256" key="12">
    <source>
        <dbReference type="PIRSR" id="PIRSR001400-3"/>
    </source>
</evidence>
<dbReference type="InterPro" id="IPR000941">
    <property type="entry name" value="Enolase"/>
</dbReference>
<accession>A0A166PER8</accession>
<dbReference type="Pfam" id="PF03952">
    <property type="entry name" value="Enolase_N"/>
    <property type="match status" value="1"/>
</dbReference>
<keyword evidence="5 12" id="KW-0460">Magnesium</keyword>
<feature type="binding site" evidence="12">
    <location>
        <position position="322"/>
    </location>
    <ligand>
        <name>Mg(2+)</name>
        <dbReference type="ChEBI" id="CHEBI:18420"/>
    </ligand>
</feature>
<feature type="binding site" evidence="12">
    <location>
        <position position="349"/>
    </location>
    <ligand>
        <name>Mg(2+)</name>
        <dbReference type="ChEBI" id="CHEBI:18420"/>
    </ligand>
</feature>
<feature type="binding site" evidence="11">
    <location>
        <position position="197"/>
    </location>
    <ligand>
        <name>substrate</name>
    </ligand>
</feature>
<dbReference type="PROSITE" id="PS00164">
    <property type="entry name" value="ENOLASE"/>
    <property type="match status" value="1"/>
</dbReference>
<dbReference type="SFLD" id="SFLDF00002">
    <property type="entry name" value="enolase"/>
    <property type="match status" value="1"/>
</dbReference>
<evidence type="ECO:0000259" key="14">
    <source>
        <dbReference type="SMART" id="SM01193"/>
    </source>
</evidence>
<evidence type="ECO:0000256" key="5">
    <source>
        <dbReference type="ARBA" id="ARBA00022842"/>
    </source>
</evidence>
<dbReference type="CDD" id="cd03313">
    <property type="entry name" value="enolase"/>
    <property type="match status" value="1"/>
</dbReference>
<name>A0A166PER8_9EURO</name>
<dbReference type="SUPFAM" id="SSF51604">
    <property type="entry name" value="Enolase C-terminal domain-like"/>
    <property type="match status" value="1"/>
</dbReference>
<dbReference type="GO" id="GO:0006096">
    <property type="term" value="P:glycolytic process"/>
    <property type="evidence" value="ECO:0007669"/>
    <property type="project" value="UniProtKB-UniPathway"/>
</dbReference>
<evidence type="ECO:0000256" key="3">
    <source>
        <dbReference type="ARBA" id="ARBA00012058"/>
    </source>
</evidence>
<comment type="catalytic activity">
    <reaction evidence="9">
        <text>(2R)-2-phosphoglycerate = phosphoenolpyruvate + H2O</text>
        <dbReference type="Rhea" id="RHEA:10164"/>
        <dbReference type="ChEBI" id="CHEBI:15377"/>
        <dbReference type="ChEBI" id="CHEBI:58289"/>
        <dbReference type="ChEBI" id="CHEBI:58702"/>
        <dbReference type="EC" id="4.2.1.11"/>
    </reaction>
</comment>
<dbReference type="SMART" id="SM01193">
    <property type="entry name" value="Enolase_N"/>
    <property type="match status" value="1"/>
</dbReference>
<feature type="binding site" evidence="11">
    <location>
        <position position="349"/>
    </location>
    <ligand>
        <name>substrate</name>
    </ligand>
</feature>
<organism evidence="15 16">
    <name type="scientific">Ascosphaera apis ARSEF 7405</name>
    <dbReference type="NCBI Taxonomy" id="392613"/>
    <lineage>
        <taxon>Eukaryota</taxon>
        <taxon>Fungi</taxon>
        <taxon>Dikarya</taxon>
        <taxon>Ascomycota</taxon>
        <taxon>Pezizomycotina</taxon>
        <taxon>Eurotiomycetes</taxon>
        <taxon>Eurotiomycetidae</taxon>
        <taxon>Onygenales</taxon>
        <taxon>Ascosphaeraceae</taxon>
        <taxon>Ascosphaera</taxon>
    </lineage>
</organism>
<reference evidence="15 16" key="1">
    <citation type="journal article" date="2016" name="Genome Biol. Evol.">
        <title>Divergent and convergent evolution of fungal pathogenicity.</title>
        <authorList>
            <person name="Shang Y."/>
            <person name="Xiao G."/>
            <person name="Zheng P."/>
            <person name="Cen K."/>
            <person name="Zhan S."/>
            <person name="Wang C."/>
        </authorList>
    </citation>
    <scope>NUCLEOTIDE SEQUENCE [LARGE SCALE GENOMIC DNA]</scope>
    <source>
        <strain evidence="15 16">ARSEF 7405</strain>
    </source>
</reference>
<feature type="domain" description="Enolase N-terminal" evidence="14">
    <location>
        <begin position="31"/>
        <end position="163"/>
    </location>
</feature>
<feature type="binding site" evidence="11">
    <location>
        <position position="188"/>
    </location>
    <ligand>
        <name>substrate</name>
    </ligand>
</feature>
<dbReference type="Gene3D" id="3.30.390.10">
    <property type="entry name" value="Enolase-like, N-terminal domain"/>
    <property type="match status" value="1"/>
</dbReference>
<dbReference type="SFLD" id="SFLDS00001">
    <property type="entry name" value="Enolase"/>
    <property type="match status" value="1"/>
</dbReference>
<feature type="binding site" evidence="11">
    <location>
        <position position="425"/>
    </location>
    <ligand>
        <name>substrate</name>
    </ligand>
</feature>
<dbReference type="GO" id="GO:0000015">
    <property type="term" value="C:phosphopyruvate hydratase complex"/>
    <property type="evidence" value="ECO:0007669"/>
    <property type="project" value="InterPro"/>
</dbReference>
<dbReference type="VEuPathDB" id="FungiDB:AAP_01083"/>
<protein>
    <recommendedName>
        <fullName evidence="4">Enolase</fullName>
        <ecNumber evidence="3">4.2.1.11</ecNumber>
    </recommendedName>
    <alternativeName>
        <fullName evidence="8">2-phosphoglycerate dehydratase</fullName>
    </alternativeName>
</protein>
<dbReference type="PANTHER" id="PTHR11902">
    <property type="entry name" value="ENOLASE"/>
    <property type="match status" value="1"/>
</dbReference>
<feature type="binding site" evidence="11">
    <location>
        <begin position="401"/>
        <end position="404"/>
    </location>
    <ligand>
        <name>substrate</name>
    </ligand>
</feature>
<dbReference type="InterPro" id="IPR020811">
    <property type="entry name" value="Enolase_N"/>
</dbReference>
<comment type="similarity">
    <text evidence="2">Belongs to the enolase family.</text>
</comment>
<dbReference type="InterPro" id="IPR036849">
    <property type="entry name" value="Enolase-like_C_sf"/>
</dbReference>
<evidence type="ECO:0000256" key="8">
    <source>
        <dbReference type="ARBA" id="ARBA00032132"/>
    </source>
</evidence>
<dbReference type="EMBL" id="AZGZ01000003">
    <property type="protein sequence ID" value="KZZ96310.1"/>
    <property type="molecule type" value="Genomic_DNA"/>
</dbReference>
<dbReference type="SFLD" id="SFLDG00178">
    <property type="entry name" value="enolase"/>
    <property type="match status" value="1"/>
</dbReference>
<dbReference type="GO" id="GO:0000287">
    <property type="term" value="F:magnesium ion binding"/>
    <property type="evidence" value="ECO:0007669"/>
    <property type="project" value="InterPro"/>
</dbReference>
<feature type="active site" description="Proton acceptor" evidence="10">
    <location>
        <position position="374"/>
    </location>
</feature>
<feature type="binding site" evidence="11">
    <location>
        <position position="322"/>
    </location>
    <ligand>
        <name>substrate</name>
    </ligand>
</feature>
<keyword evidence="16" id="KW-1185">Reference proteome</keyword>
<evidence type="ECO:0000256" key="7">
    <source>
        <dbReference type="ARBA" id="ARBA00023239"/>
    </source>
</evidence>
<evidence type="ECO:0000256" key="2">
    <source>
        <dbReference type="ARBA" id="ARBA00009604"/>
    </source>
</evidence>
<keyword evidence="12" id="KW-0479">Metal-binding</keyword>
<dbReference type="InterPro" id="IPR029017">
    <property type="entry name" value="Enolase-like_N"/>
</dbReference>
<dbReference type="AlphaFoldDB" id="A0A166PER8"/>
<dbReference type="Pfam" id="PF00113">
    <property type="entry name" value="Enolase_C"/>
    <property type="match status" value="1"/>
</dbReference>
<evidence type="ECO:0000256" key="1">
    <source>
        <dbReference type="ARBA" id="ARBA00005031"/>
    </source>
</evidence>
<sequence>MVSRRGISPLRMSPLKEALHEANQVLKHNVLRKIRAAQRLDSRGNPTVQVTVITGKGKFTDIVPSGASKGDYEAVEIRDKDDRFYHGKGVLMAVHNVAEVLGPALVEKGFDVIKDREAIDKFMIQRDGTPNKSKYGANAILGISMAVNRAAAAAKDLPLYEFIRQESYLATYWVIPTPFFNVLNGGKHSGSSMAFQEFMIAPVGAKNFADAVRMGSETYQSLKVIIGKKFGQAATSVGDEGGFSPPISKPQEALDLLVEAVKDAGHEGDIAFGIDPASTEFYKSDGTYDLGFKTDTPEIFTAGQLANLYHDLIKKYPIILLEDPFAQDDWDSWSSFKQEVGDRIELVGDDLLATNINRMRIAKKRQAVNSLLLKINQIGTISEAVEAAHRALRYGWRVFLSHRSGESTDDFIADLAVALGIGHFKCGAPCRGERVVKYNRVMDIEEESRRAGRHVVYAGRKFGDNIPIEVKEHGYIL</sequence>
<dbReference type="Proteomes" id="UP000242877">
    <property type="component" value="Unassembled WGS sequence"/>
</dbReference>
<evidence type="ECO:0000313" key="16">
    <source>
        <dbReference type="Proteomes" id="UP000242877"/>
    </source>
</evidence>
<dbReference type="PRINTS" id="PR00148">
    <property type="entry name" value="ENOLASE"/>
</dbReference>
<comment type="caution">
    <text evidence="15">The sequence shown here is derived from an EMBL/GenBank/DDBJ whole genome shotgun (WGS) entry which is preliminary data.</text>
</comment>
<feature type="binding site" evidence="12">
    <location>
        <position position="275"/>
    </location>
    <ligand>
        <name>Mg(2+)</name>
        <dbReference type="ChEBI" id="CHEBI:18420"/>
    </ligand>
</feature>
<evidence type="ECO:0000256" key="11">
    <source>
        <dbReference type="PIRSR" id="PIRSR001400-2"/>
    </source>
</evidence>
<keyword evidence="7" id="KW-0456">Lyase</keyword>
<comment type="pathway">
    <text evidence="1">Carbohydrate degradation; glycolysis; pyruvate from D-glyceraldehyde 3-phosphate: step 4/5.</text>
</comment>
<evidence type="ECO:0000256" key="9">
    <source>
        <dbReference type="ARBA" id="ARBA00048333"/>
    </source>
</evidence>
<dbReference type="EC" id="4.2.1.11" evidence="3"/>
<evidence type="ECO:0000256" key="10">
    <source>
        <dbReference type="PIRSR" id="PIRSR001400-1"/>
    </source>
</evidence>
<dbReference type="SUPFAM" id="SSF54826">
    <property type="entry name" value="Enolase N-terminal domain-like"/>
    <property type="match status" value="1"/>
</dbReference>
<comment type="cofactor">
    <cofactor evidence="12">
        <name>Mg(2+)</name>
        <dbReference type="ChEBI" id="CHEBI:18420"/>
    </cofactor>
    <text evidence="12">Mg(2+) is required for catalysis and for stabilizing the dimer.</text>
</comment>
<proteinExistence type="inferred from homology"/>